<evidence type="ECO:0000256" key="3">
    <source>
        <dbReference type="ARBA" id="ARBA00022475"/>
    </source>
</evidence>
<evidence type="ECO:0000259" key="8">
    <source>
        <dbReference type="PROSITE" id="PS50928"/>
    </source>
</evidence>
<comment type="similarity">
    <text evidence="7">Belongs to the binding-protein-dependent transport system permease family.</text>
</comment>
<dbReference type="CDD" id="cd06261">
    <property type="entry name" value="TM_PBP2"/>
    <property type="match status" value="1"/>
</dbReference>
<organism evidence="9 10">
    <name type="scientific">Sulfobacillus acidophilus</name>
    <dbReference type="NCBI Taxonomy" id="53633"/>
    <lineage>
        <taxon>Bacteria</taxon>
        <taxon>Bacillati</taxon>
        <taxon>Bacillota</taxon>
        <taxon>Clostridia</taxon>
        <taxon>Eubacteriales</taxon>
        <taxon>Clostridiales Family XVII. Incertae Sedis</taxon>
        <taxon>Sulfobacillus</taxon>
    </lineage>
</organism>
<dbReference type="InterPro" id="IPR000515">
    <property type="entry name" value="MetI-like"/>
</dbReference>
<dbReference type="InterPro" id="IPR051393">
    <property type="entry name" value="ABC_transporter_permease"/>
</dbReference>
<keyword evidence="3" id="KW-1003">Cell membrane</keyword>
<dbReference type="Proteomes" id="UP000241848">
    <property type="component" value="Unassembled WGS sequence"/>
</dbReference>
<dbReference type="Gene3D" id="1.10.3720.10">
    <property type="entry name" value="MetI-like"/>
    <property type="match status" value="1"/>
</dbReference>
<feature type="transmembrane region" description="Helical" evidence="7">
    <location>
        <begin position="116"/>
        <end position="137"/>
    </location>
</feature>
<protein>
    <submittedName>
        <fullName evidence="9">Sugar ABC transporter permease</fullName>
    </submittedName>
</protein>
<dbReference type="EMBL" id="PXYV01000048">
    <property type="protein sequence ID" value="PSR20883.1"/>
    <property type="molecule type" value="Genomic_DNA"/>
</dbReference>
<dbReference type="PANTHER" id="PTHR30193:SF41">
    <property type="entry name" value="DIACETYLCHITOBIOSE UPTAKE SYSTEM PERMEASE PROTEIN NGCF"/>
    <property type="match status" value="1"/>
</dbReference>
<feature type="transmembrane region" description="Helical" evidence="7">
    <location>
        <begin position="221"/>
        <end position="241"/>
    </location>
</feature>
<dbReference type="InterPro" id="IPR035906">
    <property type="entry name" value="MetI-like_sf"/>
</dbReference>
<evidence type="ECO:0000256" key="1">
    <source>
        <dbReference type="ARBA" id="ARBA00004651"/>
    </source>
</evidence>
<dbReference type="GO" id="GO:0005886">
    <property type="term" value="C:plasma membrane"/>
    <property type="evidence" value="ECO:0007669"/>
    <property type="project" value="UniProtKB-SubCell"/>
</dbReference>
<name>A0A2T2WF80_9FIRM</name>
<evidence type="ECO:0000256" key="4">
    <source>
        <dbReference type="ARBA" id="ARBA00022692"/>
    </source>
</evidence>
<dbReference type="AlphaFoldDB" id="A0A2T2WF80"/>
<evidence type="ECO:0000313" key="10">
    <source>
        <dbReference type="Proteomes" id="UP000241848"/>
    </source>
</evidence>
<reference evidence="9 10" key="1">
    <citation type="journal article" date="2014" name="BMC Genomics">
        <title>Comparison of environmental and isolate Sulfobacillus genomes reveals diverse carbon, sulfur, nitrogen, and hydrogen metabolisms.</title>
        <authorList>
            <person name="Justice N.B."/>
            <person name="Norman A."/>
            <person name="Brown C.T."/>
            <person name="Singh A."/>
            <person name="Thomas B.C."/>
            <person name="Banfield J.F."/>
        </authorList>
    </citation>
    <scope>NUCLEOTIDE SEQUENCE [LARGE SCALE GENOMIC DNA]</scope>
    <source>
        <strain evidence="9">AMDSBA3</strain>
    </source>
</reference>
<evidence type="ECO:0000256" key="7">
    <source>
        <dbReference type="RuleBase" id="RU363032"/>
    </source>
</evidence>
<keyword evidence="4 7" id="KW-0812">Transmembrane</keyword>
<keyword evidence="2 7" id="KW-0813">Transport</keyword>
<feature type="transmembrane region" description="Helical" evidence="7">
    <location>
        <begin position="82"/>
        <end position="104"/>
    </location>
</feature>
<dbReference type="GO" id="GO:0055085">
    <property type="term" value="P:transmembrane transport"/>
    <property type="evidence" value="ECO:0007669"/>
    <property type="project" value="InterPro"/>
</dbReference>
<proteinExistence type="inferred from homology"/>
<feature type="domain" description="ABC transmembrane type-1" evidence="8">
    <location>
        <begin position="81"/>
        <end position="295"/>
    </location>
</feature>
<accession>A0A2T2WF80</accession>
<keyword evidence="6 7" id="KW-0472">Membrane</keyword>
<feature type="transmembrane region" description="Helical" evidence="7">
    <location>
        <begin position="25"/>
        <end position="49"/>
    </location>
</feature>
<gene>
    <name evidence="9" type="ORF">C7B45_13035</name>
</gene>
<dbReference type="PROSITE" id="PS50928">
    <property type="entry name" value="ABC_TM1"/>
    <property type="match status" value="1"/>
</dbReference>
<comment type="subcellular location">
    <subcellularLocation>
        <location evidence="1 7">Cell membrane</location>
        <topology evidence="1 7">Multi-pass membrane protein</topology>
    </subcellularLocation>
</comment>
<dbReference type="SUPFAM" id="SSF161098">
    <property type="entry name" value="MetI-like"/>
    <property type="match status" value="1"/>
</dbReference>
<evidence type="ECO:0000313" key="9">
    <source>
        <dbReference type="EMBL" id="PSR20883.1"/>
    </source>
</evidence>
<evidence type="ECO:0000256" key="6">
    <source>
        <dbReference type="ARBA" id="ARBA00023136"/>
    </source>
</evidence>
<feature type="transmembrane region" description="Helical" evidence="7">
    <location>
        <begin position="276"/>
        <end position="296"/>
    </location>
</feature>
<dbReference type="PANTHER" id="PTHR30193">
    <property type="entry name" value="ABC TRANSPORTER PERMEASE PROTEIN"/>
    <property type="match status" value="1"/>
</dbReference>
<dbReference type="Pfam" id="PF00528">
    <property type="entry name" value="BPD_transp_1"/>
    <property type="match status" value="1"/>
</dbReference>
<evidence type="ECO:0000256" key="2">
    <source>
        <dbReference type="ARBA" id="ARBA00022448"/>
    </source>
</evidence>
<comment type="caution">
    <text evidence="9">The sequence shown here is derived from an EMBL/GenBank/DDBJ whole genome shotgun (WGS) entry which is preliminary data.</text>
</comment>
<evidence type="ECO:0000256" key="5">
    <source>
        <dbReference type="ARBA" id="ARBA00022989"/>
    </source>
</evidence>
<keyword evidence="5 7" id="KW-1133">Transmembrane helix</keyword>
<sequence>MAASVIAGSPRVPKRKRALTHSAPAVVLVGPFLLVLVVAGALPAVYALVESLISSTTGGFAGLSNYLTVITNFRFLPSFGDVGLLLLVWLPIMVVGVVGLALLVDASRGRFGKTMLFVYYIPAALAGITNFMLWLLILDPNVSPIAFFWKALGQTSIDGLLSSPINVIWILAAMLFYEGSGSWLLIVLGGLHSISDEVIEAAEIDGCNQWRLAWRIKLPMIAPWIGYLVLMNFAYGFQIFLEPQLLAAAAQGILSPQWSPNQLSYTYAYSVGNTGAAAALSVILLIITLGLGVLIVTKTGLLERS</sequence>